<evidence type="ECO:0000313" key="10">
    <source>
        <dbReference type="Proteomes" id="UP000636709"/>
    </source>
</evidence>
<organism evidence="9 10">
    <name type="scientific">Digitaria exilis</name>
    <dbReference type="NCBI Taxonomy" id="1010633"/>
    <lineage>
        <taxon>Eukaryota</taxon>
        <taxon>Viridiplantae</taxon>
        <taxon>Streptophyta</taxon>
        <taxon>Embryophyta</taxon>
        <taxon>Tracheophyta</taxon>
        <taxon>Spermatophyta</taxon>
        <taxon>Magnoliopsida</taxon>
        <taxon>Liliopsida</taxon>
        <taxon>Poales</taxon>
        <taxon>Poaceae</taxon>
        <taxon>PACMAD clade</taxon>
        <taxon>Panicoideae</taxon>
        <taxon>Panicodae</taxon>
        <taxon>Paniceae</taxon>
        <taxon>Anthephorinae</taxon>
        <taxon>Digitaria</taxon>
    </lineage>
</organism>
<reference evidence="9" key="1">
    <citation type="submission" date="2020-07" db="EMBL/GenBank/DDBJ databases">
        <title>Genome sequence and genetic diversity analysis of an under-domesticated orphan crop, white fonio (Digitaria exilis).</title>
        <authorList>
            <person name="Bennetzen J.L."/>
            <person name="Chen S."/>
            <person name="Ma X."/>
            <person name="Wang X."/>
            <person name="Yssel A.E.J."/>
            <person name="Chaluvadi S.R."/>
            <person name="Johnson M."/>
            <person name="Gangashetty P."/>
            <person name="Hamidou F."/>
            <person name="Sanogo M.D."/>
            <person name="Zwaenepoel A."/>
            <person name="Wallace J."/>
            <person name="Van De Peer Y."/>
            <person name="Van Deynze A."/>
        </authorList>
    </citation>
    <scope>NUCLEOTIDE SEQUENCE</scope>
    <source>
        <tissue evidence="9">Leaves</tissue>
    </source>
</reference>
<dbReference type="GO" id="GO:0005634">
    <property type="term" value="C:nucleus"/>
    <property type="evidence" value="ECO:0007669"/>
    <property type="project" value="UniProtKB-SubCell"/>
</dbReference>
<evidence type="ECO:0000256" key="3">
    <source>
        <dbReference type="ARBA" id="ARBA00023125"/>
    </source>
</evidence>
<keyword evidence="2" id="KW-0805">Transcription regulation</keyword>
<keyword evidence="10" id="KW-1185">Reference proteome</keyword>
<evidence type="ECO:0000256" key="6">
    <source>
        <dbReference type="ARBA" id="ARBA00024343"/>
    </source>
</evidence>
<dbReference type="GO" id="GO:0000976">
    <property type="term" value="F:transcription cis-regulatory region binding"/>
    <property type="evidence" value="ECO:0007669"/>
    <property type="project" value="TreeGrafter"/>
</dbReference>
<dbReference type="SMART" id="SM00380">
    <property type="entry name" value="AP2"/>
    <property type="match status" value="1"/>
</dbReference>
<dbReference type="CDD" id="cd00018">
    <property type="entry name" value="AP2"/>
    <property type="match status" value="1"/>
</dbReference>
<dbReference type="InterPro" id="IPR001471">
    <property type="entry name" value="AP2/ERF_dom"/>
</dbReference>
<dbReference type="SUPFAM" id="SSF54171">
    <property type="entry name" value="DNA-binding domain"/>
    <property type="match status" value="1"/>
</dbReference>
<dbReference type="GO" id="GO:0003700">
    <property type="term" value="F:DNA-binding transcription factor activity"/>
    <property type="evidence" value="ECO:0007669"/>
    <property type="project" value="InterPro"/>
</dbReference>
<feature type="domain" description="AP2/ERF" evidence="8">
    <location>
        <begin position="169"/>
        <end position="226"/>
    </location>
</feature>
<evidence type="ECO:0000313" key="9">
    <source>
        <dbReference type="EMBL" id="KAF8776294.1"/>
    </source>
</evidence>
<comment type="similarity">
    <text evidence="6">Belongs to the AP2/ERF transcription factor family. ERF subfamily.</text>
</comment>
<feature type="region of interest" description="Disordered" evidence="7">
    <location>
        <begin position="74"/>
        <end position="102"/>
    </location>
</feature>
<dbReference type="EMBL" id="JACEFO010000216">
    <property type="protein sequence ID" value="KAF8776294.1"/>
    <property type="molecule type" value="Genomic_DNA"/>
</dbReference>
<evidence type="ECO:0000256" key="4">
    <source>
        <dbReference type="ARBA" id="ARBA00023163"/>
    </source>
</evidence>
<keyword evidence="4" id="KW-0804">Transcription</keyword>
<dbReference type="PROSITE" id="PS51032">
    <property type="entry name" value="AP2_ERF"/>
    <property type="match status" value="1"/>
</dbReference>
<dbReference type="GO" id="GO:0006950">
    <property type="term" value="P:response to stress"/>
    <property type="evidence" value="ECO:0007669"/>
    <property type="project" value="TreeGrafter"/>
</dbReference>
<sequence length="445" mass="48329">MHASDVDEEHVKSALVDLYTSHSCRSYYHGDESTCSPLDTRPPLTLTGLEKGATLCLRRAHDAFPAVTTFKPMACRSHPRAPPPTKPPRPSSKTLLPSISNSKSSALRQGWFTSRSFHYPRRRRRWRDRRRKSSLIVVSYVGGVGGGRKRAWKKGPTRGKGGPQNAACEYRGVRQRTWGKWVAEIREPNKRTRLWLGSFTTAEEAALAYDEAARRLYGPGAFLNLPHLRAASLTAAAHQRLRWLPAASARATVPAYGLLNLNAQHNVHVIHQRLQELNNTKPPKAPHQQLIPASTSPCSAAVTNGGGVAGHGESLPPPAQTMSCFQALEQAVAMADDDDTEPSCEGAFTGVDDKPQLDLREFLQQIGVLEADEDGTAINKGSFHGDGDVGFGGNGEFDWDALAADLNDIAGGHAGAVGVNGGFQMDDLHEVDQFGSCLPIPVWDV</sequence>
<dbReference type="InterPro" id="IPR036955">
    <property type="entry name" value="AP2/ERF_dom_sf"/>
</dbReference>
<gene>
    <name evidence="9" type="ORF">HU200_003700</name>
</gene>
<dbReference type="InterPro" id="IPR016177">
    <property type="entry name" value="DNA-bd_dom_sf"/>
</dbReference>
<dbReference type="GO" id="GO:0045893">
    <property type="term" value="P:positive regulation of DNA-templated transcription"/>
    <property type="evidence" value="ECO:0007669"/>
    <property type="project" value="TreeGrafter"/>
</dbReference>
<feature type="compositionally biased region" description="Pro residues" evidence="7">
    <location>
        <begin position="80"/>
        <end position="90"/>
    </location>
</feature>
<evidence type="ECO:0000256" key="2">
    <source>
        <dbReference type="ARBA" id="ARBA00023015"/>
    </source>
</evidence>
<protein>
    <recommendedName>
        <fullName evidence="8">AP2/ERF domain-containing protein</fullName>
    </recommendedName>
</protein>
<dbReference type="PANTHER" id="PTHR31241:SF2">
    <property type="entry name" value="DEHYDRATION-RESPONSIVE ELEMENT-BINDING PROTEIN 2F"/>
    <property type="match status" value="1"/>
</dbReference>
<dbReference type="Pfam" id="PF00847">
    <property type="entry name" value="AP2"/>
    <property type="match status" value="1"/>
</dbReference>
<comment type="caution">
    <text evidence="9">The sequence shown here is derived from an EMBL/GenBank/DDBJ whole genome shotgun (WGS) entry which is preliminary data.</text>
</comment>
<evidence type="ECO:0000259" key="8">
    <source>
        <dbReference type="PROSITE" id="PS51032"/>
    </source>
</evidence>
<dbReference type="Proteomes" id="UP000636709">
    <property type="component" value="Unassembled WGS sequence"/>
</dbReference>
<name>A0A835FW14_9POAL</name>
<keyword evidence="5" id="KW-0539">Nucleus</keyword>
<accession>A0A835FW14</accession>
<dbReference type="PANTHER" id="PTHR31241">
    <property type="entry name" value="DEHYDRATION-RESPONSIVE ELEMENT-BINDING PROTEIN 2C"/>
    <property type="match status" value="1"/>
</dbReference>
<dbReference type="PRINTS" id="PR00367">
    <property type="entry name" value="ETHRSPELEMNT"/>
</dbReference>
<keyword evidence="3" id="KW-0238">DNA-binding</keyword>
<proteinExistence type="inferred from homology"/>
<evidence type="ECO:0000256" key="1">
    <source>
        <dbReference type="ARBA" id="ARBA00004123"/>
    </source>
</evidence>
<evidence type="ECO:0000256" key="7">
    <source>
        <dbReference type="SAM" id="MobiDB-lite"/>
    </source>
</evidence>
<comment type="subcellular location">
    <subcellularLocation>
        <location evidence="1">Nucleus</location>
    </subcellularLocation>
</comment>
<dbReference type="OrthoDB" id="550883at2759"/>
<dbReference type="AlphaFoldDB" id="A0A835FW14"/>
<evidence type="ECO:0000256" key="5">
    <source>
        <dbReference type="ARBA" id="ARBA00023242"/>
    </source>
</evidence>
<dbReference type="Gene3D" id="3.30.730.10">
    <property type="entry name" value="AP2/ERF domain"/>
    <property type="match status" value="1"/>
</dbReference>
<dbReference type="FunFam" id="3.30.730.10:FF:000001">
    <property type="entry name" value="Ethylene-responsive transcription factor 2"/>
    <property type="match status" value="1"/>
</dbReference>